<protein>
    <submittedName>
        <fullName evidence="2">RimJ/RimL family protein N-acetyltransferase</fullName>
    </submittedName>
</protein>
<keyword evidence="3" id="KW-1185">Reference proteome</keyword>
<name>A0A420E1G8_9FLAO</name>
<accession>A0A420E1G8</accession>
<evidence type="ECO:0000259" key="1">
    <source>
        <dbReference type="PROSITE" id="PS51186"/>
    </source>
</evidence>
<reference evidence="2 3" key="1">
    <citation type="submission" date="2018-09" db="EMBL/GenBank/DDBJ databases">
        <title>Genomic Encyclopedia of Archaeal and Bacterial Type Strains, Phase II (KMG-II): from individual species to whole genera.</title>
        <authorList>
            <person name="Goeker M."/>
        </authorList>
    </citation>
    <scope>NUCLEOTIDE SEQUENCE [LARGE SCALE GENOMIC DNA]</scope>
    <source>
        <strain evidence="2 3">DSM 16505</strain>
    </source>
</reference>
<dbReference type="Pfam" id="PF13420">
    <property type="entry name" value="Acetyltransf_4"/>
    <property type="match status" value="1"/>
</dbReference>
<sequence>MLLETKEHTYTALKEQSFSQGEFSIVPIRFEDKLQIMQWRNEQMYHLRQAKELTENDQETYFNNVVSKLFNQEHPSQILFSYLKGNKCIGYGGLVHINWIDKNAEISFIMDTSLENDFFNFHWKIYLGLIEKVAFDELNLHKIFTYAFDLRPHLYAALEESGYDKEAVLKEHCFYKNEFKDVIIHSKKKNKIVIRDVNLNDVNLLFDWANDELTRKNSFNSNEISFKEHEQWFTSKLKDNNSLFFIGMINTSPIGLVRYEVGEENTIVSISIDKNFRGKKLAPSLLKEAAISYFKTNKKPILAYIKKENIASVKSFEKAGYTFYSKEKVNNIDSYIYKLESL</sequence>
<gene>
    <name evidence="2" type="ORF">C8N26_1578</name>
</gene>
<dbReference type="Proteomes" id="UP000285780">
    <property type="component" value="Unassembled WGS sequence"/>
</dbReference>
<evidence type="ECO:0000313" key="3">
    <source>
        <dbReference type="Proteomes" id="UP000285780"/>
    </source>
</evidence>
<dbReference type="PANTHER" id="PTHR43415">
    <property type="entry name" value="SPERMIDINE N(1)-ACETYLTRANSFERASE"/>
    <property type="match status" value="1"/>
</dbReference>
<keyword evidence="2" id="KW-0808">Transferase</keyword>
<dbReference type="PANTHER" id="PTHR43415:SF3">
    <property type="entry name" value="GNAT-FAMILY ACETYLTRANSFERASE"/>
    <property type="match status" value="1"/>
</dbReference>
<dbReference type="EMBL" id="RAQM01000008">
    <property type="protein sequence ID" value="RKF03946.1"/>
    <property type="molecule type" value="Genomic_DNA"/>
</dbReference>
<organism evidence="2 3">
    <name type="scientific">Tenacibaculum lutimaris</name>
    <dbReference type="NCBI Taxonomy" id="285258"/>
    <lineage>
        <taxon>Bacteria</taxon>
        <taxon>Pseudomonadati</taxon>
        <taxon>Bacteroidota</taxon>
        <taxon>Flavobacteriia</taxon>
        <taxon>Flavobacteriales</taxon>
        <taxon>Flavobacteriaceae</taxon>
        <taxon>Tenacibaculum</taxon>
    </lineage>
</organism>
<evidence type="ECO:0000313" key="2">
    <source>
        <dbReference type="EMBL" id="RKF03946.1"/>
    </source>
</evidence>
<proteinExistence type="predicted"/>
<dbReference type="GO" id="GO:0016747">
    <property type="term" value="F:acyltransferase activity, transferring groups other than amino-acyl groups"/>
    <property type="evidence" value="ECO:0007669"/>
    <property type="project" value="InterPro"/>
</dbReference>
<feature type="domain" description="N-acetyltransferase" evidence="1">
    <location>
        <begin position="192"/>
        <end position="340"/>
    </location>
</feature>
<dbReference type="Pfam" id="PF13302">
    <property type="entry name" value="Acetyltransf_3"/>
    <property type="match status" value="1"/>
</dbReference>
<dbReference type="AlphaFoldDB" id="A0A420E1G8"/>
<dbReference type="PROSITE" id="PS51186">
    <property type="entry name" value="GNAT"/>
    <property type="match status" value="1"/>
</dbReference>
<dbReference type="Gene3D" id="3.40.630.30">
    <property type="match status" value="2"/>
</dbReference>
<dbReference type="SUPFAM" id="SSF55729">
    <property type="entry name" value="Acyl-CoA N-acyltransferases (Nat)"/>
    <property type="match status" value="2"/>
</dbReference>
<comment type="caution">
    <text evidence="2">The sequence shown here is derived from an EMBL/GenBank/DDBJ whole genome shotgun (WGS) entry which is preliminary data.</text>
</comment>
<dbReference type="InterPro" id="IPR000182">
    <property type="entry name" value="GNAT_dom"/>
</dbReference>
<dbReference type="InterPro" id="IPR016181">
    <property type="entry name" value="Acyl_CoA_acyltransferase"/>
</dbReference>